<evidence type="ECO:0000256" key="1">
    <source>
        <dbReference type="SAM" id="MobiDB-lite"/>
    </source>
</evidence>
<accession>A0A1B5L578</accession>
<feature type="region of interest" description="Disordered" evidence="1">
    <location>
        <begin position="29"/>
        <end position="65"/>
    </location>
</feature>
<reference evidence="3" key="1">
    <citation type="journal article" date="2016" name="Genome Announc.">
        <title>Genome sequence of Ustilaginoidea virens IPU010, a rice pathogenic fungus causing false smut.</title>
        <authorList>
            <person name="Kumagai T."/>
            <person name="Ishii T."/>
            <person name="Terai G."/>
            <person name="Umemura M."/>
            <person name="Machida M."/>
            <person name="Asai K."/>
        </authorList>
    </citation>
    <scope>NUCLEOTIDE SEQUENCE [LARGE SCALE GENOMIC DNA]</scope>
    <source>
        <strain evidence="3">IPU010</strain>
    </source>
</reference>
<proteinExistence type="predicted"/>
<evidence type="ECO:0008006" key="4">
    <source>
        <dbReference type="Google" id="ProtNLM"/>
    </source>
</evidence>
<organism evidence="2 3">
    <name type="scientific">Ustilaginoidea virens</name>
    <name type="common">Rice false smut fungus</name>
    <name type="synonym">Villosiclava virens</name>
    <dbReference type="NCBI Taxonomy" id="1159556"/>
    <lineage>
        <taxon>Eukaryota</taxon>
        <taxon>Fungi</taxon>
        <taxon>Dikarya</taxon>
        <taxon>Ascomycota</taxon>
        <taxon>Pezizomycotina</taxon>
        <taxon>Sordariomycetes</taxon>
        <taxon>Hypocreomycetidae</taxon>
        <taxon>Hypocreales</taxon>
        <taxon>Clavicipitaceae</taxon>
        <taxon>Ustilaginoidea</taxon>
    </lineage>
</organism>
<comment type="caution">
    <text evidence="2">The sequence shown here is derived from an EMBL/GenBank/DDBJ whole genome shotgun (WGS) entry which is preliminary data.</text>
</comment>
<name>A0A1B5L578_USTVR</name>
<dbReference type="Proteomes" id="UP000054053">
    <property type="component" value="Unassembled WGS sequence"/>
</dbReference>
<evidence type="ECO:0000313" key="3">
    <source>
        <dbReference type="Proteomes" id="UP000054053"/>
    </source>
</evidence>
<gene>
    <name evidence="2" type="ORF">UVI_02053210</name>
</gene>
<dbReference type="AlphaFoldDB" id="A0A1B5L578"/>
<sequence>MSGNQSQQPGLVQGHVQYVKGVAEGTVGDLTGSQPWKESGEQDKAAGLSAMREAGEKTDPSAQGYGKAEELAGKLTGCDGMKSEGAASRKKD</sequence>
<evidence type="ECO:0000313" key="2">
    <source>
        <dbReference type="EMBL" id="GAO18715.1"/>
    </source>
</evidence>
<protein>
    <recommendedName>
        <fullName evidence="4">CsbD-like domain-containing protein</fullName>
    </recommendedName>
</protein>
<dbReference type="EMBL" id="BBTG02000041">
    <property type="protein sequence ID" value="GAO18715.1"/>
    <property type="molecule type" value="Genomic_DNA"/>
</dbReference>